<dbReference type="Proteomes" id="UP000295198">
    <property type="component" value="Unassembled WGS sequence"/>
</dbReference>
<dbReference type="Gene3D" id="3.30.200.20">
    <property type="entry name" value="Phosphorylase Kinase, domain 1"/>
    <property type="match status" value="1"/>
</dbReference>
<dbReference type="CDD" id="cd05120">
    <property type="entry name" value="APH_ChoK_like"/>
    <property type="match status" value="1"/>
</dbReference>
<dbReference type="PIRSF" id="PIRSF000707">
    <property type="entry name" value="Hygromycin-B_kinase"/>
    <property type="match status" value="1"/>
</dbReference>
<dbReference type="Gene3D" id="3.90.1200.10">
    <property type="match status" value="1"/>
</dbReference>
<evidence type="ECO:0000313" key="2">
    <source>
        <dbReference type="EMBL" id="RYP84759.1"/>
    </source>
</evidence>
<gene>
    <name evidence="2" type="ORF">EKO23_14685</name>
</gene>
<sequence>MLGRVPAPDDVLATLAPGRSGPVRPLGEGWDNLVWAVGDDLVLRVVKDPDPTVKRATVERDVALLAFAGRHSTLAPPRVVAADPEAGALLTTRVPGVAAVESGRLDTSALADDLARFLTALHAVDPVLAAGVVRPDPDSAEVWLAQVGEEYAAVAGDVAPDLRAPVEEFLGAAPPPPAQDLVFCHNDVRDDHVMVDPASGRVTGLIDWGDAVLGDPALDLATVLTDFGPAVLDRVLDGYLRPREAGLADRTRWVARRRMVEDLAWRIRTGDEPGGRRTSATLRRLLAD</sequence>
<evidence type="ECO:0000313" key="3">
    <source>
        <dbReference type="Proteomes" id="UP000295198"/>
    </source>
</evidence>
<dbReference type="AlphaFoldDB" id="A0A4V1XYX4"/>
<protein>
    <submittedName>
        <fullName evidence="2">Aminoglycoside phosphotransferase family protein</fullName>
    </submittedName>
</protein>
<dbReference type="OrthoDB" id="4020008at2"/>
<dbReference type="InterPro" id="IPR051678">
    <property type="entry name" value="AGP_Transferase"/>
</dbReference>
<evidence type="ECO:0000259" key="1">
    <source>
        <dbReference type="Pfam" id="PF01636"/>
    </source>
</evidence>
<dbReference type="EMBL" id="SDKM01000021">
    <property type="protein sequence ID" value="RYP84759.1"/>
    <property type="molecule type" value="Genomic_DNA"/>
</dbReference>
<name>A0A4V1XYX4_9ACTN</name>
<dbReference type="PANTHER" id="PTHR21310">
    <property type="entry name" value="AMINOGLYCOSIDE PHOSPHOTRANSFERASE-RELATED-RELATED"/>
    <property type="match status" value="1"/>
</dbReference>
<keyword evidence="2" id="KW-0808">Transferase</keyword>
<dbReference type="PANTHER" id="PTHR21310:SF15">
    <property type="entry name" value="AMINOGLYCOSIDE PHOSPHOTRANSFERASE DOMAIN-CONTAINING PROTEIN"/>
    <property type="match status" value="1"/>
</dbReference>
<feature type="domain" description="Aminoglycoside phosphotransferase" evidence="1">
    <location>
        <begin position="23"/>
        <end position="243"/>
    </location>
</feature>
<organism evidence="2 3">
    <name type="scientific">Nocardioides guangzhouensis</name>
    <dbReference type="NCBI Taxonomy" id="2497878"/>
    <lineage>
        <taxon>Bacteria</taxon>
        <taxon>Bacillati</taxon>
        <taxon>Actinomycetota</taxon>
        <taxon>Actinomycetes</taxon>
        <taxon>Propionibacteriales</taxon>
        <taxon>Nocardioidaceae</taxon>
        <taxon>Nocardioides</taxon>
    </lineage>
</organism>
<proteinExistence type="predicted"/>
<dbReference type="SUPFAM" id="SSF56112">
    <property type="entry name" value="Protein kinase-like (PK-like)"/>
    <property type="match status" value="1"/>
</dbReference>
<dbReference type="InterPro" id="IPR011009">
    <property type="entry name" value="Kinase-like_dom_sf"/>
</dbReference>
<comment type="caution">
    <text evidence="2">The sequence shown here is derived from an EMBL/GenBank/DDBJ whole genome shotgun (WGS) entry which is preliminary data.</text>
</comment>
<dbReference type="GO" id="GO:0016740">
    <property type="term" value="F:transferase activity"/>
    <property type="evidence" value="ECO:0007669"/>
    <property type="project" value="UniProtKB-KW"/>
</dbReference>
<reference evidence="2 3" key="1">
    <citation type="submission" date="2019-01" db="EMBL/GenBank/DDBJ databases">
        <title>Nocardioides guangzhouensis sp. nov., an actinobacterium isolated from soil.</title>
        <authorList>
            <person name="Fu Y."/>
            <person name="Cai Y."/>
            <person name="Lin Z."/>
            <person name="Chen P."/>
        </authorList>
    </citation>
    <scope>NUCLEOTIDE SEQUENCE [LARGE SCALE GENOMIC DNA]</scope>
    <source>
        <strain evidence="2 3">130</strain>
    </source>
</reference>
<dbReference type="InterPro" id="IPR016259">
    <property type="entry name" value="Hygromycin-B_Kinase"/>
</dbReference>
<dbReference type="InterPro" id="IPR002575">
    <property type="entry name" value="Aminoglycoside_PTrfase"/>
</dbReference>
<accession>A0A4V1XYX4</accession>
<keyword evidence="3" id="KW-1185">Reference proteome</keyword>
<dbReference type="Pfam" id="PF01636">
    <property type="entry name" value="APH"/>
    <property type="match status" value="1"/>
</dbReference>